<dbReference type="GO" id="GO:0005179">
    <property type="term" value="F:hormone activity"/>
    <property type="evidence" value="ECO:0007669"/>
    <property type="project" value="UniProtKB-KW"/>
</dbReference>
<name>A0A8C5E1F8_GOUWI</name>
<keyword evidence="3" id="KW-0964">Secreted</keyword>
<keyword evidence="4" id="KW-1015">Disulfide bond</keyword>
<evidence type="ECO:0000256" key="2">
    <source>
        <dbReference type="ARBA" id="ARBA00008474"/>
    </source>
</evidence>
<keyword evidence="6" id="KW-0732">Signal</keyword>
<protein>
    <submittedName>
        <fullName evidence="7">Prolactin-like</fullName>
    </submittedName>
</protein>
<sequence>FLVSVCVVWLLCVSVMLCSVCTAPVCTNAQVGCHAVSLNNLFDRIIQHSAKMHRVSNDLHQQFELHVLPSRNQVGRGGHICHTSTIMTPNGKENAQRMAREGLTQVILQLLMAWTDPLMNLHHSSTNVSVDMSSMVGELRRGVQRLAEKMHTLGLLTDPDSSVVSPEALMTSHPVPWRLMNLYDILYCFRRDSNKVHNYLRILKCRIVPEHGC</sequence>
<keyword evidence="8" id="KW-1185">Reference proteome</keyword>
<dbReference type="InterPro" id="IPR018116">
    <property type="entry name" value="Somatotropin_CS"/>
</dbReference>
<evidence type="ECO:0000256" key="5">
    <source>
        <dbReference type="RuleBase" id="RU003618"/>
    </source>
</evidence>
<evidence type="ECO:0000313" key="8">
    <source>
        <dbReference type="Proteomes" id="UP000694680"/>
    </source>
</evidence>
<dbReference type="Gene3D" id="1.20.1250.10">
    <property type="match status" value="1"/>
</dbReference>
<feature type="chain" id="PRO_5034403989" evidence="6">
    <location>
        <begin position="23"/>
        <end position="213"/>
    </location>
</feature>
<dbReference type="GO" id="GO:0031667">
    <property type="term" value="P:response to nutrient levels"/>
    <property type="evidence" value="ECO:0007669"/>
    <property type="project" value="TreeGrafter"/>
</dbReference>
<dbReference type="PRINTS" id="PR00836">
    <property type="entry name" value="SOMATOTROPIN"/>
</dbReference>
<dbReference type="SUPFAM" id="SSF47266">
    <property type="entry name" value="4-helical cytokines"/>
    <property type="match status" value="1"/>
</dbReference>
<evidence type="ECO:0000256" key="6">
    <source>
        <dbReference type="SAM" id="SignalP"/>
    </source>
</evidence>
<evidence type="ECO:0000313" key="7">
    <source>
        <dbReference type="Ensembl" id="ENSGWIP00000014798.1"/>
    </source>
</evidence>
<keyword evidence="5" id="KW-0372">Hormone</keyword>
<gene>
    <name evidence="7" type="primary">prl2</name>
</gene>
<reference evidence="7" key="2">
    <citation type="submission" date="2025-08" db="UniProtKB">
        <authorList>
            <consortium name="Ensembl"/>
        </authorList>
    </citation>
    <scope>IDENTIFICATION</scope>
</reference>
<feature type="signal peptide" evidence="6">
    <location>
        <begin position="1"/>
        <end position="22"/>
    </location>
</feature>
<comment type="subcellular location">
    <subcellularLocation>
        <location evidence="1 5">Secreted</location>
    </subcellularLocation>
</comment>
<dbReference type="AlphaFoldDB" id="A0A8C5E1F8"/>
<comment type="similarity">
    <text evidence="2 5">Belongs to the somatotropin/prolactin family.</text>
</comment>
<dbReference type="InterPro" id="IPR001400">
    <property type="entry name" value="Somatotropin/Prolactin"/>
</dbReference>
<dbReference type="Proteomes" id="UP000694680">
    <property type="component" value="Chromosome 6"/>
</dbReference>
<accession>A0A8C5E1F8</accession>
<evidence type="ECO:0000256" key="1">
    <source>
        <dbReference type="ARBA" id="ARBA00004613"/>
    </source>
</evidence>
<evidence type="ECO:0000256" key="3">
    <source>
        <dbReference type="ARBA" id="ARBA00022525"/>
    </source>
</evidence>
<dbReference type="PANTHER" id="PTHR11417:SF33">
    <property type="entry name" value="PROLACTIN LIKE"/>
    <property type="match status" value="1"/>
</dbReference>
<organism evidence="7 8">
    <name type="scientific">Gouania willdenowi</name>
    <name type="common">Blunt-snouted clingfish</name>
    <name type="synonym">Lepadogaster willdenowi</name>
    <dbReference type="NCBI Taxonomy" id="441366"/>
    <lineage>
        <taxon>Eukaryota</taxon>
        <taxon>Metazoa</taxon>
        <taxon>Chordata</taxon>
        <taxon>Craniata</taxon>
        <taxon>Vertebrata</taxon>
        <taxon>Euteleostomi</taxon>
        <taxon>Actinopterygii</taxon>
        <taxon>Neopterygii</taxon>
        <taxon>Teleostei</taxon>
        <taxon>Neoteleostei</taxon>
        <taxon>Acanthomorphata</taxon>
        <taxon>Ovalentaria</taxon>
        <taxon>Blenniimorphae</taxon>
        <taxon>Blenniiformes</taxon>
        <taxon>Gobiesocoidei</taxon>
        <taxon>Gobiesocidae</taxon>
        <taxon>Gobiesocinae</taxon>
        <taxon>Gouania</taxon>
    </lineage>
</organism>
<dbReference type="GO" id="GO:0046427">
    <property type="term" value="P:positive regulation of receptor signaling pathway via JAK-STAT"/>
    <property type="evidence" value="ECO:0007669"/>
    <property type="project" value="TreeGrafter"/>
</dbReference>
<evidence type="ECO:0000256" key="4">
    <source>
        <dbReference type="ARBA" id="ARBA00023157"/>
    </source>
</evidence>
<proteinExistence type="inferred from homology"/>
<dbReference type="Pfam" id="PF00103">
    <property type="entry name" value="Hormone_1"/>
    <property type="match status" value="1"/>
</dbReference>
<dbReference type="PANTHER" id="PTHR11417">
    <property type="entry name" value="SOMATOTROPIN,PROLACTIN"/>
    <property type="match status" value="1"/>
</dbReference>
<dbReference type="InterPro" id="IPR009079">
    <property type="entry name" value="4_helix_cytokine-like_core"/>
</dbReference>
<dbReference type="GO" id="GO:0005615">
    <property type="term" value="C:extracellular space"/>
    <property type="evidence" value="ECO:0007669"/>
    <property type="project" value="TreeGrafter"/>
</dbReference>
<dbReference type="Ensembl" id="ENSGWIT00000016347.1">
    <property type="protein sequence ID" value="ENSGWIP00000014798.1"/>
    <property type="gene ID" value="ENSGWIG00000008315.1"/>
</dbReference>
<dbReference type="PROSITE" id="PS00266">
    <property type="entry name" value="SOMATOTROPIN_1"/>
    <property type="match status" value="1"/>
</dbReference>
<dbReference type="PROSITE" id="PS00338">
    <property type="entry name" value="SOMATOTROPIN_2"/>
    <property type="match status" value="1"/>
</dbReference>
<reference evidence="7" key="1">
    <citation type="submission" date="2020-06" db="EMBL/GenBank/DDBJ databases">
        <authorList>
            <consortium name="Wellcome Sanger Institute Data Sharing"/>
        </authorList>
    </citation>
    <scope>NUCLEOTIDE SEQUENCE [LARGE SCALE GENOMIC DNA]</scope>
</reference>
<reference evidence="7" key="3">
    <citation type="submission" date="2025-09" db="UniProtKB">
        <authorList>
            <consortium name="Ensembl"/>
        </authorList>
    </citation>
    <scope>IDENTIFICATION</scope>
</reference>